<dbReference type="Proteomes" id="UP000027341">
    <property type="component" value="Unassembled WGS sequence"/>
</dbReference>
<keyword evidence="2" id="KW-1185">Reference proteome</keyword>
<organism evidence="1 2">
    <name type="scientific">Hydrogenovibrio marinus</name>
    <dbReference type="NCBI Taxonomy" id="28885"/>
    <lineage>
        <taxon>Bacteria</taxon>
        <taxon>Pseudomonadati</taxon>
        <taxon>Pseudomonadota</taxon>
        <taxon>Gammaproteobacteria</taxon>
        <taxon>Thiotrichales</taxon>
        <taxon>Piscirickettsiaceae</taxon>
        <taxon>Hydrogenovibrio</taxon>
    </lineage>
</organism>
<gene>
    <name evidence="1" type="ORF">EI16_12115</name>
</gene>
<accession>A0A066ZQV0</accession>
<evidence type="ECO:0000313" key="2">
    <source>
        <dbReference type="Proteomes" id="UP000027341"/>
    </source>
</evidence>
<comment type="caution">
    <text evidence="1">The sequence shown here is derived from an EMBL/GenBank/DDBJ whole genome shotgun (WGS) entry which is preliminary data.</text>
</comment>
<dbReference type="AlphaFoldDB" id="A0A066ZQV0"/>
<dbReference type="RefSeq" id="WP_029913665.1">
    <property type="nucleotide sequence ID" value="NZ_JMIU01000002.1"/>
</dbReference>
<reference evidence="1 2" key="1">
    <citation type="submission" date="2014-04" db="EMBL/GenBank/DDBJ databases">
        <title>Draft genome sequence of Hydrogenovibrio marinus MH-110, a model organism for aerobic H2 metabolism.</title>
        <authorList>
            <person name="Cha H.J."/>
            <person name="Jo B.H."/>
            <person name="Hwang B.H."/>
        </authorList>
    </citation>
    <scope>NUCLEOTIDE SEQUENCE [LARGE SCALE GENOMIC DNA]</scope>
    <source>
        <strain evidence="1 2">MH-110</strain>
    </source>
</reference>
<proteinExistence type="predicted"/>
<protein>
    <submittedName>
        <fullName evidence="1">Uncharacterized protein</fullName>
    </submittedName>
</protein>
<sequence>MFKPVKTGRQLEYTIQPFAGLFLYSGFGSGAFFSSDGNKCWTDVTEAREMAKNEGIEFVYLDSFAIPPKHMMV</sequence>
<dbReference type="STRING" id="28885.EI16_12115"/>
<dbReference type="EMBL" id="JMIU01000002">
    <property type="protein sequence ID" value="KDN94639.1"/>
    <property type="molecule type" value="Genomic_DNA"/>
</dbReference>
<evidence type="ECO:0000313" key="1">
    <source>
        <dbReference type="EMBL" id="KDN94639.1"/>
    </source>
</evidence>
<name>A0A066ZQV0_HYDMR</name>